<evidence type="ECO:0000256" key="7">
    <source>
        <dbReference type="ARBA" id="ARBA00048478"/>
    </source>
</evidence>
<dbReference type="EMBL" id="JAGZMU010000001">
    <property type="protein sequence ID" value="MBS4892628.1"/>
    <property type="molecule type" value="Genomic_DNA"/>
</dbReference>
<dbReference type="EC" id="2.7.4.25" evidence="8"/>
<dbReference type="Pfam" id="PF02224">
    <property type="entry name" value="Cytidylate_kin"/>
    <property type="match status" value="1"/>
</dbReference>
<proteinExistence type="inferred from homology"/>
<keyword evidence="4 8" id="KW-0418">Kinase</keyword>
<dbReference type="GO" id="GO:0005524">
    <property type="term" value="F:ATP binding"/>
    <property type="evidence" value="ECO:0007669"/>
    <property type="project" value="UniProtKB-UniRule"/>
</dbReference>
<dbReference type="Proteomes" id="UP000778864">
    <property type="component" value="Unassembled WGS sequence"/>
</dbReference>
<evidence type="ECO:0000259" key="9">
    <source>
        <dbReference type="Pfam" id="PF02224"/>
    </source>
</evidence>
<evidence type="ECO:0000256" key="2">
    <source>
        <dbReference type="ARBA" id="ARBA00022679"/>
    </source>
</evidence>
<comment type="subcellular location">
    <subcellularLocation>
        <location evidence="8">Cytoplasm</location>
    </subcellularLocation>
</comment>
<evidence type="ECO:0000256" key="6">
    <source>
        <dbReference type="ARBA" id="ARBA00047615"/>
    </source>
</evidence>
<evidence type="ECO:0000313" key="11">
    <source>
        <dbReference type="Proteomes" id="UP000778864"/>
    </source>
</evidence>
<evidence type="ECO:0000256" key="1">
    <source>
        <dbReference type="ARBA" id="ARBA00009427"/>
    </source>
</evidence>
<comment type="caution">
    <text evidence="10">The sequence shown here is derived from an EMBL/GenBank/DDBJ whole genome shotgun (WGS) entry which is preliminary data.</text>
</comment>
<name>A0A844HAL7_VEIPA</name>
<dbReference type="GO" id="GO:0015949">
    <property type="term" value="P:nucleobase-containing small molecule interconversion"/>
    <property type="evidence" value="ECO:0007669"/>
    <property type="project" value="TreeGrafter"/>
</dbReference>
<dbReference type="AlphaFoldDB" id="A0A844HAL7"/>
<keyword evidence="8" id="KW-0963">Cytoplasm</keyword>
<evidence type="ECO:0000256" key="3">
    <source>
        <dbReference type="ARBA" id="ARBA00022741"/>
    </source>
</evidence>
<dbReference type="NCBIfam" id="TIGR00017">
    <property type="entry name" value="cmk"/>
    <property type="match status" value="1"/>
</dbReference>
<evidence type="ECO:0000256" key="8">
    <source>
        <dbReference type="HAMAP-Rule" id="MF_00238"/>
    </source>
</evidence>
<feature type="binding site" evidence="8">
    <location>
        <begin position="12"/>
        <end position="20"/>
    </location>
    <ligand>
        <name>ATP</name>
        <dbReference type="ChEBI" id="CHEBI:30616"/>
    </ligand>
</feature>
<reference evidence="10" key="1">
    <citation type="submission" date="2021-02" db="EMBL/GenBank/DDBJ databases">
        <title>Infant gut strain persistence is associated with maternal origin, phylogeny, and functional potential including surface adhesion and iron acquisition.</title>
        <authorList>
            <person name="Lou Y.C."/>
        </authorList>
    </citation>
    <scope>NUCLEOTIDE SEQUENCE</scope>
    <source>
        <strain evidence="10">L3_108_031G1_dasL3_108_031G1_concoct_20</strain>
    </source>
</reference>
<dbReference type="InterPro" id="IPR003136">
    <property type="entry name" value="Cytidylate_kin"/>
</dbReference>
<dbReference type="SUPFAM" id="SSF52540">
    <property type="entry name" value="P-loop containing nucleoside triphosphate hydrolases"/>
    <property type="match status" value="1"/>
</dbReference>
<dbReference type="PANTHER" id="PTHR21299:SF2">
    <property type="entry name" value="CYTIDYLATE KINASE"/>
    <property type="match status" value="1"/>
</dbReference>
<organism evidence="10 11">
    <name type="scientific">Veillonella parvula</name>
    <name type="common">Staphylococcus parvulus</name>
    <dbReference type="NCBI Taxonomy" id="29466"/>
    <lineage>
        <taxon>Bacteria</taxon>
        <taxon>Bacillati</taxon>
        <taxon>Bacillota</taxon>
        <taxon>Negativicutes</taxon>
        <taxon>Veillonellales</taxon>
        <taxon>Veillonellaceae</taxon>
        <taxon>Veillonella</taxon>
    </lineage>
</organism>
<dbReference type="RefSeq" id="WP_105086519.1">
    <property type="nucleotide sequence ID" value="NZ_AP031417.1"/>
</dbReference>
<evidence type="ECO:0000313" key="10">
    <source>
        <dbReference type="EMBL" id="MBS4892628.1"/>
    </source>
</evidence>
<feature type="domain" description="Cytidylate kinase" evidence="9">
    <location>
        <begin position="8"/>
        <end position="221"/>
    </location>
</feature>
<accession>A0A844HAL7</accession>
<dbReference type="GO" id="GO:0036431">
    <property type="term" value="F:dCMP kinase activity"/>
    <property type="evidence" value="ECO:0007669"/>
    <property type="project" value="InterPro"/>
</dbReference>
<dbReference type="PANTHER" id="PTHR21299">
    <property type="entry name" value="CYTIDYLATE KINASE/PANTOATE-BETA-ALANINE LIGASE"/>
    <property type="match status" value="1"/>
</dbReference>
<gene>
    <name evidence="8" type="primary">cmk</name>
    <name evidence="10" type="ORF">KHZ90_02460</name>
</gene>
<comment type="similarity">
    <text evidence="1 8">Belongs to the cytidylate kinase family. Type 1 subfamily.</text>
</comment>
<keyword evidence="2 8" id="KW-0808">Transferase</keyword>
<dbReference type="GO" id="GO:0006220">
    <property type="term" value="P:pyrimidine nucleotide metabolic process"/>
    <property type="evidence" value="ECO:0007669"/>
    <property type="project" value="UniProtKB-UniRule"/>
</dbReference>
<evidence type="ECO:0000256" key="5">
    <source>
        <dbReference type="ARBA" id="ARBA00022840"/>
    </source>
</evidence>
<comment type="catalytic activity">
    <reaction evidence="7 8">
        <text>CMP + ATP = CDP + ADP</text>
        <dbReference type="Rhea" id="RHEA:11600"/>
        <dbReference type="ChEBI" id="CHEBI:30616"/>
        <dbReference type="ChEBI" id="CHEBI:58069"/>
        <dbReference type="ChEBI" id="CHEBI:60377"/>
        <dbReference type="ChEBI" id="CHEBI:456216"/>
        <dbReference type="EC" id="2.7.4.25"/>
    </reaction>
</comment>
<evidence type="ECO:0000256" key="4">
    <source>
        <dbReference type="ARBA" id="ARBA00022777"/>
    </source>
</evidence>
<dbReference type="GO" id="GO:0005829">
    <property type="term" value="C:cytosol"/>
    <property type="evidence" value="ECO:0007669"/>
    <property type="project" value="TreeGrafter"/>
</dbReference>
<dbReference type="Gene3D" id="3.40.50.300">
    <property type="entry name" value="P-loop containing nucleotide triphosphate hydrolases"/>
    <property type="match status" value="1"/>
</dbReference>
<comment type="catalytic activity">
    <reaction evidence="6 8">
        <text>dCMP + ATP = dCDP + ADP</text>
        <dbReference type="Rhea" id="RHEA:25094"/>
        <dbReference type="ChEBI" id="CHEBI:30616"/>
        <dbReference type="ChEBI" id="CHEBI:57566"/>
        <dbReference type="ChEBI" id="CHEBI:58593"/>
        <dbReference type="ChEBI" id="CHEBI:456216"/>
        <dbReference type="EC" id="2.7.4.25"/>
    </reaction>
</comment>
<dbReference type="CDD" id="cd02020">
    <property type="entry name" value="CMPK"/>
    <property type="match status" value="1"/>
</dbReference>
<sequence>MNTKKIAIAIDGPAGAGKSSISKVVANELGYLYIDTGSMYRGVTWAVLDSQIDVKDQAAVEALLPSLNLTLEPTATACKVYIKGKDVTSLIRQQQINDNVSTIASYKGVRKYLVERQQEMAAVGGVILDGRDIGSVVLPNAELKIYLTASVDARAKRRWLEVQGTSNEQTLDEIKKNVVSRDEMDKNREESPLVCVEDAVVVDSSDMNFDETVAYILNLVQETINHE</sequence>
<dbReference type="InterPro" id="IPR027417">
    <property type="entry name" value="P-loop_NTPase"/>
</dbReference>
<dbReference type="HAMAP" id="MF_00238">
    <property type="entry name" value="Cytidyl_kinase_type1"/>
    <property type="match status" value="1"/>
</dbReference>
<keyword evidence="3 8" id="KW-0547">Nucleotide-binding</keyword>
<keyword evidence="5 8" id="KW-0067">ATP-binding</keyword>
<dbReference type="InterPro" id="IPR011994">
    <property type="entry name" value="Cytidylate_kinase_dom"/>
</dbReference>
<protein>
    <recommendedName>
        <fullName evidence="8">Cytidylate kinase</fullName>
        <shortName evidence="8">CK</shortName>
        <ecNumber evidence="8">2.7.4.25</ecNumber>
    </recommendedName>
    <alternativeName>
        <fullName evidence="8">Cytidine monophosphate kinase</fullName>
        <shortName evidence="8">CMP kinase</shortName>
    </alternativeName>
</protein>